<dbReference type="AlphaFoldDB" id="A0A4P9XPC1"/>
<dbReference type="Pfam" id="PF13439">
    <property type="entry name" value="Glyco_transf_4"/>
    <property type="match status" value="1"/>
</dbReference>
<dbReference type="CDD" id="cd03805">
    <property type="entry name" value="GT4_ALG2-like"/>
    <property type="match status" value="1"/>
</dbReference>
<keyword evidence="4 12" id="KW-0328">Glycosyltransferase</keyword>
<reference evidence="16" key="1">
    <citation type="journal article" date="2018" name="Nat. Microbiol.">
        <title>Leveraging single-cell genomics to expand the fungal tree of life.</title>
        <authorList>
            <person name="Ahrendt S.R."/>
            <person name="Quandt C.A."/>
            <person name="Ciobanu D."/>
            <person name="Clum A."/>
            <person name="Salamov A."/>
            <person name="Andreopoulos B."/>
            <person name="Cheng J.F."/>
            <person name="Woyke T."/>
            <person name="Pelin A."/>
            <person name="Henrissat B."/>
            <person name="Reynolds N.K."/>
            <person name="Benny G.L."/>
            <person name="Smith M.E."/>
            <person name="James T.Y."/>
            <person name="Grigoriev I.V."/>
        </authorList>
    </citation>
    <scope>NUCLEOTIDE SEQUENCE [LARGE SCALE GENOMIC DNA]</scope>
    <source>
        <strain evidence="16">RSA 1356</strain>
    </source>
</reference>
<dbReference type="Pfam" id="PF00534">
    <property type="entry name" value="Glycos_transf_1"/>
    <property type="match status" value="1"/>
</dbReference>
<evidence type="ECO:0000256" key="4">
    <source>
        <dbReference type="ARBA" id="ARBA00022676"/>
    </source>
</evidence>
<keyword evidence="6 12" id="KW-0812">Transmembrane</keyword>
<sequence>LGGAERLVVDAAVGLQGAGHQVVVYTSHHDRTHCFEETRDGTLDVRVYGDFLPRAIFGRFMVLCAIIRGIYLAFVVTLLGKVRCTDVVFCDQLSAWIPILKRAGARVFFYCHFPDLMLTDRRGLLKQLYRMPMDWFEEWTTGKQAPCSMADRIVVNSKFTASVFARAFTSASVQPDVLYPGIRLDAYDRPVDPSEPTLTPLKTDRITIVSINRFERKKNIALAIRCFAHLRDARLVPEKEFGHLRLIIAGGYDKRVRENVEHLDELRQRAENEFGLVTHTIQDRTAPSPAEAQVVFLPSFDEAQRGYLLATSRCLLYTPSGEHFGIVPIEAMYARLPVVAVADGGPTETVCDGETGYLCQPEPAAFAEAVCKLLVSADPETPTAAEKAAHMGDRGREWVRDNFTLAAFVHRLDAMLKTLAAQPARTEQSMLAPLAGILLVLAGLLVLPVVVSVYARAWILGM</sequence>
<feature type="domain" description="Glycosyltransferase subfamily 4-like N-terminal" evidence="14">
    <location>
        <begin position="2"/>
        <end position="185"/>
    </location>
</feature>
<organism evidence="15 16">
    <name type="scientific">Thamnocephalis sphaerospora</name>
    <dbReference type="NCBI Taxonomy" id="78915"/>
    <lineage>
        <taxon>Eukaryota</taxon>
        <taxon>Fungi</taxon>
        <taxon>Fungi incertae sedis</taxon>
        <taxon>Zoopagomycota</taxon>
        <taxon>Zoopagomycotina</taxon>
        <taxon>Zoopagomycetes</taxon>
        <taxon>Zoopagales</taxon>
        <taxon>Sigmoideomycetaceae</taxon>
        <taxon>Thamnocephalis</taxon>
    </lineage>
</organism>
<comment type="pathway">
    <text evidence="3 12">Protein modification; protein glycosylation.</text>
</comment>
<comment type="catalytic activity">
    <reaction evidence="10 12">
        <text>a beta-D-Man-(1-&gt;4)-beta-D-GlcNAc-(1-&gt;4)-alpha-D-GlcNAc-diphospho-di-trans,poly-cis-dolichol + GDP-alpha-D-mannose = an alpha-D-Man-(1-&gt;3)-beta-D-Man-(1-&gt;4)-beta-D-GlcNAc-(1-&gt;4)-alpha-D-GlcNAc-diphospho-di-trans,poly-cis-dolichol + GDP + H(+)</text>
        <dbReference type="Rhea" id="RHEA:29515"/>
        <dbReference type="Rhea" id="RHEA-COMP:19511"/>
        <dbReference type="Rhea" id="RHEA-COMP:19513"/>
        <dbReference type="ChEBI" id="CHEBI:15378"/>
        <dbReference type="ChEBI" id="CHEBI:57527"/>
        <dbReference type="ChEBI" id="CHEBI:58189"/>
        <dbReference type="ChEBI" id="CHEBI:58472"/>
        <dbReference type="ChEBI" id="CHEBI:132510"/>
        <dbReference type="EC" id="2.4.1.132"/>
    </reaction>
    <physiologicalReaction direction="left-to-right" evidence="10 12">
        <dbReference type="Rhea" id="RHEA:29516"/>
    </physiologicalReaction>
</comment>
<evidence type="ECO:0000256" key="1">
    <source>
        <dbReference type="ARBA" id="ARBA00003142"/>
    </source>
</evidence>
<dbReference type="GO" id="GO:0102704">
    <property type="term" value="F:GDP-Man:Man(2)GlcNAc(2)-PP-Dol alpha-1,6-mannosyltransferase activity"/>
    <property type="evidence" value="ECO:0007669"/>
    <property type="project" value="UniProtKB-UniRule"/>
</dbReference>
<dbReference type="UniPathway" id="UPA00378"/>
<evidence type="ECO:0000313" key="15">
    <source>
        <dbReference type="EMBL" id="RKP07100.1"/>
    </source>
</evidence>
<dbReference type="Gene3D" id="3.40.50.2000">
    <property type="entry name" value="Glycogen Phosphorylase B"/>
    <property type="match status" value="2"/>
</dbReference>
<keyword evidence="5 12" id="KW-0808">Transferase</keyword>
<comment type="catalytic activity">
    <reaction evidence="11 12">
        <text>an alpha-D-Man-(1-&gt;3)-beta-D-Man-(1-&gt;4)-beta-D-GlcNAc-(1-&gt;4)-alpha-D-GlcNAc-diphospho-di-trans,poly-cis-dolichol + GDP-alpha-D-mannose = an alpha-D-Man-(1-&gt;3)-[alpha-D-Man-(1-&gt;6)]-beta-D-Man-(1-&gt;4)-beta-D-GlcNAc-(1-&gt;4)-alpha-D-GlcNAc-diphospho-di-trans,poly-cis-dolichol + GDP + H(+)</text>
        <dbReference type="Rhea" id="RHEA:29519"/>
        <dbReference type="Rhea" id="RHEA-COMP:19513"/>
        <dbReference type="Rhea" id="RHEA-COMP:19515"/>
        <dbReference type="ChEBI" id="CHEBI:15378"/>
        <dbReference type="ChEBI" id="CHEBI:57527"/>
        <dbReference type="ChEBI" id="CHEBI:58189"/>
        <dbReference type="ChEBI" id="CHEBI:132510"/>
        <dbReference type="ChEBI" id="CHEBI:132511"/>
        <dbReference type="EC" id="2.4.1.257"/>
    </reaction>
    <physiologicalReaction direction="left-to-right" evidence="11 12">
        <dbReference type="Rhea" id="RHEA:29520"/>
    </physiologicalReaction>
</comment>
<protein>
    <recommendedName>
        <fullName evidence="12">Alpha-1,3/1,6-mannosyltransferase ALG2</fullName>
        <ecNumber evidence="12">2.4.1.132</ecNumber>
        <ecNumber evidence="12">2.4.1.257</ecNumber>
    </recommendedName>
    <alternativeName>
        <fullName evidence="12">GDP-Man:Man(1)GlcNAc(2)-PP-Dol alpha-1,3-mannosyltransferase</fullName>
    </alternativeName>
</protein>
<feature type="domain" description="Glycosyl transferase family 1" evidence="13">
    <location>
        <begin position="201"/>
        <end position="397"/>
    </location>
</feature>
<keyword evidence="7 12" id="KW-0256">Endoplasmic reticulum</keyword>
<dbReference type="EC" id="2.4.1.257" evidence="12"/>
<dbReference type="PANTHER" id="PTHR45918">
    <property type="entry name" value="ALPHA-1,3/1,6-MANNOSYLTRANSFERASE ALG2"/>
    <property type="match status" value="1"/>
</dbReference>
<dbReference type="EC" id="2.4.1.132" evidence="12"/>
<feature type="transmembrane region" description="Helical" evidence="12">
    <location>
        <begin position="430"/>
        <end position="455"/>
    </location>
</feature>
<evidence type="ECO:0000256" key="7">
    <source>
        <dbReference type="ARBA" id="ARBA00022824"/>
    </source>
</evidence>
<dbReference type="InterPro" id="IPR027054">
    <property type="entry name" value="ALG2"/>
</dbReference>
<comment type="similarity">
    <text evidence="12">Belongs to the glycosyltransferase group 1 family.</text>
</comment>
<dbReference type="InterPro" id="IPR001296">
    <property type="entry name" value="Glyco_trans_1"/>
</dbReference>
<evidence type="ECO:0000256" key="2">
    <source>
        <dbReference type="ARBA" id="ARBA00004586"/>
    </source>
</evidence>
<dbReference type="GO" id="GO:0004378">
    <property type="term" value="F:GDP-Man:Man(1)GlcNAc(2)-PP-Dol alpha-1,3-mannosyltransferase activity"/>
    <property type="evidence" value="ECO:0007669"/>
    <property type="project" value="UniProtKB-UniRule"/>
</dbReference>
<evidence type="ECO:0000313" key="16">
    <source>
        <dbReference type="Proteomes" id="UP000271241"/>
    </source>
</evidence>
<gene>
    <name evidence="15" type="ORF">THASP1DRAFT_17556</name>
</gene>
<feature type="non-terminal residue" evidence="15">
    <location>
        <position position="1"/>
    </location>
</feature>
<keyword evidence="16" id="KW-1185">Reference proteome</keyword>
<dbReference type="Proteomes" id="UP000271241">
    <property type="component" value="Unassembled WGS sequence"/>
</dbReference>
<evidence type="ECO:0000259" key="13">
    <source>
        <dbReference type="Pfam" id="PF00534"/>
    </source>
</evidence>
<comment type="function">
    <text evidence="1 12">Mannosylates Man(2)GlcNAc(2)-dolichol diphosphate and Man(1)GlcNAc(2)-dolichol diphosphate to form Man(3)GlcNAc(2)-dolichol diphosphate.</text>
</comment>
<evidence type="ECO:0000256" key="12">
    <source>
        <dbReference type="RuleBase" id="RU367136"/>
    </source>
</evidence>
<evidence type="ECO:0000256" key="6">
    <source>
        <dbReference type="ARBA" id="ARBA00022692"/>
    </source>
</evidence>
<comment type="subcellular location">
    <subcellularLocation>
        <location evidence="2 12">Endoplasmic reticulum membrane</location>
    </subcellularLocation>
</comment>
<dbReference type="GO" id="GO:0005789">
    <property type="term" value="C:endoplasmic reticulum membrane"/>
    <property type="evidence" value="ECO:0007669"/>
    <property type="project" value="UniProtKB-SubCell"/>
</dbReference>
<accession>A0A4P9XPC1</accession>
<dbReference type="SUPFAM" id="SSF53756">
    <property type="entry name" value="UDP-Glycosyltransferase/glycogen phosphorylase"/>
    <property type="match status" value="1"/>
</dbReference>
<feature type="transmembrane region" description="Helical" evidence="12">
    <location>
        <begin position="60"/>
        <end position="80"/>
    </location>
</feature>
<evidence type="ECO:0000256" key="8">
    <source>
        <dbReference type="ARBA" id="ARBA00022989"/>
    </source>
</evidence>
<evidence type="ECO:0000256" key="10">
    <source>
        <dbReference type="ARBA" id="ARBA00045103"/>
    </source>
</evidence>
<dbReference type="EMBL" id="KZ992766">
    <property type="protein sequence ID" value="RKP07100.1"/>
    <property type="molecule type" value="Genomic_DNA"/>
</dbReference>
<proteinExistence type="inferred from homology"/>
<dbReference type="PANTHER" id="PTHR45918:SF1">
    <property type="entry name" value="ALPHA-1,3_1,6-MANNOSYLTRANSFERASE ALG2"/>
    <property type="match status" value="1"/>
</dbReference>
<dbReference type="InterPro" id="IPR028098">
    <property type="entry name" value="Glyco_trans_4-like_N"/>
</dbReference>
<evidence type="ECO:0000259" key="14">
    <source>
        <dbReference type="Pfam" id="PF13439"/>
    </source>
</evidence>
<evidence type="ECO:0000256" key="11">
    <source>
        <dbReference type="ARBA" id="ARBA00045104"/>
    </source>
</evidence>
<evidence type="ECO:0000256" key="3">
    <source>
        <dbReference type="ARBA" id="ARBA00004922"/>
    </source>
</evidence>
<dbReference type="STRING" id="78915.A0A4P9XPC1"/>
<evidence type="ECO:0000256" key="9">
    <source>
        <dbReference type="ARBA" id="ARBA00023136"/>
    </source>
</evidence>
<keyword evidence="9 12" id="KW-0472">Membrane</keyword>
<dbReference type="OrthoDB" id="448893at2759"/>
<keyword evidence="8 12" id="KW-1133">Transmembrane helix</keyword>
<name>A0A4P9XPC1_9FUNG</name>
<evidence type="ECO:0000256" key="5">
    <source>
        <dbReference type="ARBA" id="ARBA00022679"/>
    </source>
</evidence>